<dbReference type="Proteomes" id="UP000823674">
    <property type="component" value="Chromosome A02"/>
</dbReference>
<dbReference type="SUPFAM" id="SSF103506">
    <property type="entry name" value="Mitochondrial carrier"/>
    <property type="match status" value="1"/>
</dbReference>
<sequence>VLKEGLQMQHVGQRGPLIGMTGIFLQLLKNEGPRSVYLGLTPSLTRSVLYGGLRLGLYEPTKVSFDWAFGSTTVLVKIASGAFAGGFSTALTNPVEVFKVGLQMNPNAVPMAQVREIVSKGGIGALWKGFGPAMILVTQTSLEEGFHLHLCSSVVGGVVSTLITASLDMIKTRLMMMHHDSGSSRIYKNGFHCGYKVVCKEGSMVLYKGLDKKISFLKNI</sequence>
<name>A0ABQ7NID1_BRACM</name>
<evidence type="ECO:0000256" key="8">
    <source>
        <dbReference type="PROSITE-ProRule" id="PRU00282"/>
    </source>
</evidence>
<organism evidence="10 11">
    <name type="scientific">Brassica rapa subsp. trilocularis</name>
    <dbReference type="NCBI Taxonomy" id="1813537"/>
    <lineage>
        <taxon>Eukaryota</taxon>
        <taxon>Viridiplantae</taxon>
        <taxon>Streptophyta</taxon>
        <taxon>Embryophyta</taxon>
        <taxon>Tracheophyta</taxon>
        <taxon>Spermatophyta</taxon>
        <taxon>Magnoliopsida</taxon>
        <taxon>eudicotyledons</taxon>
        <taxon>Gunneridae</taxon>
        <taxon>Pentapetalae</taxon>
        <taxon>rosids</taxon>
        <taxon>malvids</taxon>
        <taxon>Brassicales</taxon>
        <taxon>Brassicaceae</taxon>
        <taxon>Brassiceae</taxon>
        <taxon>Brassica</taxon>
    </lineage>
</organism>
<dbReference type="InterPro" id="IPR018108">
    <property type="entry name" value="MCP_transmembrane"/>
</dbReference>
<keyword evidence="4 8" id="KW-0812">Transmembrane</keyword>
<evidence type="ECO:0000313" key="10">
    <source>
        <dbReference type="EMBL" id="KAG5410643.1"/>
    </source>
</evidence>
<comment type="similarity">
    <text evidence="2 9">Belongs to the mitochondrial carrier (TC 2.A.29) family.</text>
</comment>
<evidence type="ECO:0000256" key="5">
    <source>
        <dbReference type="ARBA" id="ARBA00022737"/>
    </source>
</evidence>
<evidence type="ECO:0000256" key="6">
    <source>
        <dbReference type="ARBA" id="ARBA00022989"/>
    </source>
</evidence>
<evidence type="ECO:0000313" key="11">
    <source>
        <dbReference type="Proteomes" id="UP000823674"/>
    </source>
</evidence>
<dbReference type="PANTHER" id="PTHR45618">
    <property type="entry name" value="MITOCHONDRIAL DICARBOXYLATE CARRIER-RELATED"/>
    <property type="match status" value="1"/>
</dbReference>
<keyword evidence="6" id="KW-1133">Transmembrane helix</keyword>
<dbReference type="PROSITE" id="PS50920">
    <property type="entry name" value="SOLCAR"/>
    <property type="match status" value="2"/>
</dbReference>
<dbReference type="EMBL" id="JADBGQ010000002">
    <property type="protein sequence ID" value="KAG5410643.1"/>
    <property type="molecule type" value="Genomic_DNA"/>
</dbReference>
<comment type="caution">
    <text evidence="10">The sequence shown here is derived from an EMBL/GenBank/DDBJ whole genome shotgun (WGS) entry which is preliminary data.</text>
</comment>
<protein>
    <recommendedName>
        <fullName evidence="12">Mitochondrial substrate carrier family protein ucpB</fullName>
    </recommendedName>
</protein>
<gene>
    <name evidence="10" type="primary">A02p034150.1_BraROA</name>
    <name evidence="10" type="ORF">IGI04_006962</name>
</gene>
<comment type="subcellular location">
    <subcellularLocation>
        <location evidence="1">Membrane</location>
        <topology evidence="1">Multi-pass membrane protein</topology>
    </subcellularLocation>
</comment>
<evidence type="ECO:0000256" key="9">
    <source>
        <dbReference type="RuleBase" id="RU000488"/>
    </source>
</evidence>
<dbReference type="InterPro" id="IPR023395">
    <property type="entry name" value="MCP_dom_sf"/>
</dbReference>
<evidence type="ECO:0000256" key="7">
    <source>
        <dbReference type="ARBA" id="ARBA00023136"/>
    </source>
</evidence>
<feature type="repeat" description="Solcar" evidence="8">
    <location>
        <begin position="144"/>
        <end position="220"/>
    </location>
</feature>
<keyword evidence="5" id="KW-0677">Repeat</keyword>
<evidence type="ECO:0008006" key="12">
    <source>
        <dbReference type="Google" id="ProtNLM"/>
    </source>
</evidence>
<evidence type="ECO:0000256" key="3">
    <source>
        <dbReference type="ARBA" id="ARBA00022448"/>
    </source>
</evidence>
<keyword evidence="3 9" id="KW-0813">Transport</keyword>
<keyword evidence="11" id="KW-1185">Reference proteome</keyword>
<feature type="repeat" description="Solcar" evidence="8">
    <location>
        <begin position="1"/>
        <end position="64"/>
    </location>
</feature>
<dbReference type="Gene3D" id="1.50.40.10">
    <property type="entry name" value="Mitochondrial carrier domain"/>
    <property type="match status" value="1"/>
</dbReference>
<evidence type="ECO:0000256" key="2">
    <source>
        <dbReference type="ARBA" id="ARBA00006375"/>
    </source>
</evidence>
<evidence type="ECO:0000256" key="4">
    <source>
        <dbReference type="ARBA" id="ARBA00022692"/>
    </source>
</evidence>
<accession>A0ABQ7NID1</accession>
<reference evidence="10 11" key="1">
    <citation type="submission" date="2021-03" db="EMBL/GenBank/DDBJ databases">
        <authorList>
            <person name="King G.J."/>
            <person name="Bancroft I."/>
            <person name="Baten A."/>
            <person name="Bloomfield J."/>
            <person name="Borpatragohain P."/>
            <person name="He Z."/>
            <person name="Irish N."/>
            <person name="Irwin J."/>
            <person name="Liu K."/>
            <person name="Mauleon R.P."/>
            <person name="Moore J."/>
            <person name="Morris R."/>
            <person name="Ostergaard L."/>
            <person name="Wang B."/>
            <person name="Wells R."/>
        </authorList>
    </citation>
    <scope>NUCLEOTIDE SEQUENCE [LARGE SCALE GENOMIC DNA]</scope>
    <source>
        <strain evidence="10">R-o-18</strain>
        <tissue evidence="10">Leaf</tissue>
    </source>
</reference>
<dbReference type="InterPro" id="IPR050391">
    <property type="entry name" value="Mito_Metabolite_Transporter"/>
</dbReference>
<keyword evidence="7 8" id="KW-0472">Membrane</keyword>
<evidence type="ECO:0000256" key="1">
    <source>
        <dbReference type="ARBA" id="ARBA00004141"/>
    </source>
</evidence>
<dbReference type="Pfam" id="PF00153">
    <property type="entry name" value="Mito_carr"/>
    <property type="match status" value="3"/>
</dbReference>
<feature type="non-terminal residue" evidence="10">
    <location>
        <position position="1"/>
    </location>
</feature>
<proteinExistence type="inferred from homology"/>